<dbReference type="SUPFAM" id="SSF82199">
    <property type="entry name" value="SET domain"/>
    <property type="match status" value="1"/>
</dbReference>
<feature type="chain" id="PRO_5035146473" description="Rubisco LSMT substrate-binding domain-containing protein" evidence="5">
    <location>
        <begin position="17"/>
        <end position="544"/>
    </location>
</feature>
<dbReference type="Gene3D" id="3.90.1410.10">
    <property type="entry name" value="set domain protein methyltransferase, domain 1"/>
    <property type="match status" value="1"/>
</dbReference>
<proteinExistence type="predicted"/>
<dbReference type="CDD" id="cd10527">
    <property type="entry name" value="SET_LSMT"/>
    <property type="match status" value="1"/>
</dbReference>
<sequence>MAAIALVLLVVGEIGGSRIRLSDDVVFGWARPTACAVRVDIDAASGVRGLVTTRAAQIGEVLLEVPLDKALADADAGADPLSGACGPWARHLPPHTQLALALIREWRLGDASAWAPYLASLPADGALCLPKDMSEHELAMAQDVRFEMEAESLFFAVHSALDEALDAIDGGGEDELRDADAVEAAAAHGRTGDETRWQGEPPSAAEFQWAMSLVWTRCLRLDVGPCGGVRRLLVPCVDMANHDAQPSAFFASAHGAGAAAVRLHAARALSVGDEVTLSYGEGSAEHWAQHYAFVPRKNPYDGMRLCAHELDAEVAQIAALAHGGAPPSAVPARGAPLAEPARPGAWAEPGACWQLRATGIDVTLFAALRAQLTPVRRDARGAPATDAAHAGSGPAPCEQPAGDEVASAWAERPLAPAREAAVADAVASACERKLRALPTSVEEDEAVLATMPASERARLLVELRLSRKRLLNAVAMRMHAYARAQRAAAEDAARGAALWMALEAEARELSAFPELDRMGVDALREMTLSSSSAPALMFALVAGS</sequence>
<dbReference type="InterPro" id="IPR050600">
    <property type="entry name" value="SETD3_SETD6_MTase"/>
</dbReference>
<dbReference type="InterPro" id="IPR015353">
    <property type="entry name" value="Rubisco_LSMT_subst-bd"/>
</dbReference>
<keyword evidence="5" id="KW-0732">Signal</keyword>
<feature type="region of interest" description="Disordered" evidence="4">
    <location>
        <begin position="378"/>
        <end position="401"/>
    </location>
</feature>
<dbReference type="OrthoDB" id="428077at2759"/>
<organism evidence="7 8">
    <name type="scientific">Diacronema lutheri</name>
    <name type="common">Unicellular marine alga</name>
    <name type="synonym">Monochrysis lutheri</name>
    <dbReference type="NCBI Taxonomy" id="2081491"/>
    <lineage>
        <taxon>Eukaryota</taxon>
        <taxon>Haptista</taxon>
        <taxon>Haptophyta</taxon>
        <taxon>Pavlovophyceae</taxon>
        <taxon>Pavlovales</taxon>
        <taxon>Pavlovaceae</taxon>
        <taxon>Diacronema</taxon>
    </lineage>
</organism>
<dbReference type="EMBL" id="JAGTXO010000004">
    <property type="protein sequence ID" value="KAG8468615.1"/>
    <property type="molecule type" value="Genomic_DNA"/>
</dbReference>
<dbReference type="SUPFAM" id="SSF81822">
    <property type="entry name" value="RuBisCo LSMT C-terminal, substrate-binding domain"/>
    <property type="match status" value="1"/>
</dbReference>
<dbReference type="InterPro" id="IPR046341">
    <property type="entry name" value="SET_dom_sf"/>
</dbReference>
<dbReference type="OMA" id="WPNDPFF"/>
<dbReference type="Gene3D" id="3.90.1420.10">
    <property type="entry name" value="Rubisco LSMT, substrate-binding domain"/>
    <property type="match status" value="1"/>
</dbReference>
<evidence type="ECO:0000313" key="7">
    <source>
        <dbReference type="EMBL" id="KAG8468615.1"/>
    </source>
</evidence>
<dbReference type="Pfam" id="PF09273">
    <property type="entry name" value="Rubis-subs-bind"/>
    <property type="match status" value="1"/>
</dbReference>
<evidence type="ECO:0000256" key="4">
    <source>
        <dbReference type="SAM" id="MobiDB-lite"/>
    </source>
</evidence>
<feature type="domain" description="Rubisco LSMT substrate-binding" evidence="6">
    <location>
        <begin position="403"/>
        <end position="471"/>
    </location>
</feature>
<dbReference type="InterPro" id="IPR036464">
    <property type="entry name" value="Rubisco_LSMT_subst-bd_sf"/>
</dbReference>
<dbReference type="GO" id="GO:0016279">
    <property type="term" value="F:protein-lysine N-methyltransferase activity"/>
    <property type="evidence" value="ECO:0007669"/>
    <property type="project" value="TreeGrafter"/>
</dbReference>
<evidence type="ECO:0000313" key="8">
    <source>
        <dbReference type="Proteomes" id="UP000751190"/>
    </source>
</evidence>
<keyword evidence="3" id="KW-0949">S-adenosyl-L-methionine</keyword>
<dbReference type="GO" id="GO:0032259">
    <property type="term" value="P:methylation"/>
    <property type="evidence" value="ECO:0007669"/>
    <property type="project" value="UniProtKB-KW"/>
</dbReference>
<comment type="caution">
    <text evidence="7">The sequence shown here is derived from an EMBL/GenBank/DDBJ whole genome shotgun (WGS) entry which is preliminary data.</text>
</comment>
<evidence type="ECO:0000256" key="5">
    <source>
        <dbReference type="SAM" id="SignalP"/>
    </source>
</evidence>
<evidence type="ECO:0000256" key="1">
    <source>
        <dbReference type="ARBA" id="ARBA00022603"/>
    </source>
</evidence>
<accession>A0A8J5XVD8</accession>
<evidence type="ECO:0000256" key="3">
    <source>
        <dbReference type="ARBA" id="ARBA00022691"/>
    </source>
</evidence>
<evidence type="ECO:0000259" key="6">
    <source>
        <dbReference type="Pfam" id="PF09273"/>
    </source>
</evidence>
<dbReference type="PANTHER" id="PTHR13271">
    <property type="entry name" value="UNCHARACTERIZED PUTATIVE METHYLTRANSFERASE"/>
    <property type="match status" value="1"/>
</dbReference>
<keyword evidence="1" id="KW-0489">Methyltransferase</keyword>
<gene>
    <name evidence="7" type="ORF">KFE25_013698</name>
</gene>
<keyword evidence="8" id="KW-1185">Reference proteome</keyword>
<name>A0A8J5XVD8_DIALT</name>
<dbReference type="AlphaFoldDB" id="A0A8J5XVD8"/>
<protein>
    <recommendedName>
        <fullName evidence="6">Rubisco LSMT substrate-binding domain-containing protein</fullName>
    </recommendedName>
</protein>
<feature type="signal peptide" evidence="5">
    <location>
        <begin position="1"/>
        <end position="16"/>
    </location>
</feature>
<keyword evidence="2" id="KW-0808">Transferase</keyword>
<dbReference type="Proteomes" id="UP000751190">
    <property type="component" value="Unassembled WGS sequence"/>
</dbReference>
<reference evidence="7" key="1">
    <citation type="submission" date="2021-05" db="EMBL/GenBank/DDBJ databases">
        <title>The genome of the haptophyte Pavlova lutheri (Diacronema luteri, Pavlovales) - a model for lipid biosynthesis in eukaryotic algae.</title>
        <authorList>
            <person name="Hulatt C.J."/>
            <person name="Posewitz M.C."/>
        </authorList>
    </citation>
    <scope>NUCLEOTIDE SEQUENCE</scope>
    <source>
        <strain evidence="7">NIVA-4/92</strain>
    </source>
</reference>
<evidence type="ECO:0000256" key="2">
    <source>
        <dbReference type="ARBA" id="ARBA00022679"/>
    </source>
</evidence>